<evidence type="ECO:0000313" key="4">
    <source>
        <dbReference type="EMBL" id="CAH1421403.1"/>
    </source>
</evidence>
<feature type="domain" description="Wall-associated receptor kinase galacturonan-binding" evidence="3">
    <location>
        <begin position="3"/>
        <end position="61"/>
    </location>
</feature>
<keyword evidence="5" id="KW-1185">Reference proteome</keyword>
<dbReference type="Proteomes" id="UP001157418">
    <property type="component" value="Unassembled WGS sequence"/>
</dbReference>
<proteinExistence type="predicted"/>
<comment type="caution">
    <text evidence="4">The sequence shown here is derived from an EMBL/GenBank/DDBJ whole genome shotgun (WGS) entry which is preliminary data.</text>
</comment>
<protein>
    <recommendedName>
        <fullName evidence="3">Wall-associated receptor kinase galacturonan-binding domain-containing protein</fullName>
    </recommendedName>
</protein>
<dbReference type="EMBL" id="CAKMRJ010001112">
    <property type="protein sequence ID" value="CAH1421403.1"/>
    <property type="molecule type" value="Genomic_DNA"/>
</dbReference>
<organism evidence="4 5">
    <name type="scientific">Lactuca virosa</name>
    <dbReference type="NCBI Taxonomy" id="75947"/>
    <lineage>
        <taxon>Eukaryota</taxon>
        <taxon>Viridiplantae</taxon>
        <taxon>Streptophyta</taxon>
        <taxon>Embryophyta</taxon>
        <taxon>Tracheophyta</taxon>
        <taxon>Spermatophyta</taxon>
        <taxon>Magnoliopsida</taxon>
        <taxon>eudicotyledons</taxon>
        <taxon>Gunneridae</taxon>
        <taxon>Pentapetalae</taxon>
        <taxon>asterids</taxon>
        <taxon>campanulids</taxon>
        <taxon>Asterales</taxon>
        <taxon>Asteraceae</taxon>
        <taxon>Cichorioideae</taxon>
        <taxon>Cichorieae</taxon>
        <taxon>Lactucinae</taxon>
        <taxon>Lactuca</taxon>
    </lineage>
</organism>
<accession>A0AAU9M014</accession>
<evidence type="ECO:0000259" key="3">
    <source>
        <dbReference type="Pfam" id="PF13947"/>
    </source>
</evidence>
<dbReference type="Pfam" id="PF13947">
    <property type="entry name" value="GUB_WAK_bind"/>
    <property type="match status" value="1"/>
</dbReference>
<evidence type="ECO:0000256" key="1">
    <source>
        <dbReference type="ARBA" id="ARBA00004167"/>
    </source>
</evidence>
<dbReference type="AlphaFoldDB" id="A0AAU9M014"/>
<dbReference type="GO" id="GO:0030247">
    <property type="term" value="F:polysaccharide binding"/>
    <property type="evidence" value="ECO:0007669"/>
    <property type="project" value="InterPro"/>
</dbReference>
<gene>
    <name evidence="4" type="ORF">LVIROSA_LOCUS8809</name>
</gene>
<dbReference type="PANTHER" id="PTHR33138">
    <property type="entry name" value="OS01G0690200 PROTEIN"/>
    <property type="match status" value="1"/>
</dbReference>
<comment type="subcellular location">
    <subcellularLocation>
        <location evidence="1">Membrane</location>
        <topology evidence="1">Single-pass membrane protein</topology>
    </subcellularLocation>
</comment>
<sequence length="132" mass="14876">MVECGELRLKYPFWGLDRPAYCGHPGFQLICQSNVPLLNYESVNYRVLDTDSSTQTIVIARNDLWTTFCPQTLYNTSYNSTLFKGNKFNQQNVSSYYDCGTTIQGMGLGNNYRFTCTVNGDDSDSFSIGPIS</sequence>
<name>A0AAU9M014_9ASTR</name>
<evidence type="ECO:0000256" key="2">
    <source>
        <dbReference type="ARBA" id="ARBA00022729"/>
    </source>
</evidence>
<dbReference type="GO" id="GO:0016020">
    <property type="term" value="C:membrane"/>
    <property type="evidence" value="ECO:0007669"/>
    <property type="project" value="UniProtKB-SubCell"/>
</dbReference>
<dbReference type="InterPro" id="IPR025287">
    <property type="entry name" value="WAK_GUB"/>
</dbReference>
<evidence type="ECO:0000313" key="5">
    <source>
        <dbReference type="Proteomes" id="UP001157418"/>
    </source>
</evidence>
<dbReference type="PANTHER" id="PTHR33138:SF72">
    <property type="entry name" value="WALL-ASSOCIATED RECEPTOR KINASE CARBOXY-TERMINAL PROTEIN"/>
    <property type="match status" value="1"/>
</dbReference>
<keyword evidence="2" id="KW-0732">Signal</keyword>
<reference evidence="4 5" key="1">
    <citation type="submission" date="2022-01" db="EMBL/GenBank/DDBJ databases">
        <authorList>
            <person name="Xiong W."/>
            <person name="Schranz E."/>
        </authorList>
    </citation>
    <scope>NUCLEOTIDE SEQUENCE [LARGE SCALE GENOMIC DNA]</scope>
</reference>